<dbReference type="InterPro" id="IPR003598">
    <property type="entry name" value="Ig_sub2"/>
</dbReference>
<gene>
    <name evidence="5" type="ORF">ACOC_LOCUS573</name>
</gene>
<dbReference type="Proteomes" id="UP000267027">
    <property type="component" value="Unassembled WGS sequence"/>
</dbReference>
<evidence type="ECO:0000256" key="1">
    <source>
        <dbReference type="ARBA" id="ARBA00004161"/>
    </source>
</evidence>
<accession>A0A158PDE2</accession>
<feature type="domain" description="Ig-like" evidence="4">
    <location>
        <begin position="478"/>
        <end position="572"/>
    </location>
</feature>
<evidence type="ECO:0000313" key="5">
    <source>
        <dbReference type="EMBL" id="VDM52158.1"/>
    </source>
</evidence>
<dbReference type="STRING" id="334426.A0A158PDE2"/>
<dbReference type="AlphaFoldDB" id="A0A158PDE2"/>
<feature type="domain" description="Ig-like" evidence="4">
    <location>
        <begin position="391"/>
        <end position="467"/>
    </location>
</feature>
<dbReference type="CDD" id="cd00096">
    <property type="entry name" value="Ig"/>
    <property type="match status" value="1"/>
</dbReference>
<organism evidence="7">
    <name type="scientific">Angiostrongylus costaricensis</name>
    <name type="common">Nematode worm</name>
    <dbReference type="NCBI Taxonomy" id="334426"/>
    <lineage>
        <taxon>Eukaryota</taxon>
        <taxon>Metazoa</taxon>
        <taxon>Ecdysozoa</taxon>
        <taxon>Nematoda</taxon>
        <taxon>Chromadorea</taxon>
        <taxon>Rhabditida</taxon>
        <taxon>Rhabditina</taxon>
        <taxon>Rhabditomorpha</taxon>
        <taxon>Strongyloidea</taxon>
        <taxon>Metastrongylidae</taxon>
        <taxon>Angiostrongylus</taxon>
    </lineage>
</organism>
<keyword evidence="2" id="KW-0963">Cytoplasm</keyword>
<name>A0A158PDE2_ANGCS</name>
<dbReference type="GO" id="GO:0031672">
    <property type="term" value="C:A band"/>
    <property type="evidence" value="ECO:0007669"/>
    <property type="project" value="UniProtKB-SubCell"/>
</dbReference>
<reference evidence="5 6" key="2">
    <citation type="submission" date="2018-11" db="EMBL/GenBank/DDBJ databases">
        <authorList>
            <consortium name="Pathogen Informatics"/>
        </authorList>
    </citation>
    <scope>NUCLEOTIDE SEQUENCE [LARGE SCALE GENOMIC DNA]</scope>
    <source>
        <strain evidence="5 6">Costa Rica</strain>
    </source>
</reference>
<dbReference type="InterPro" id="IPR013098">
    <property type="entry name" value="Ig_I-set"/>
</dbReference>
<evidence type="ECO:0000313" key="6">
    <source>
        <dbReference type="Proteomes" id="UP000267027"/>
    </source>
</evidence>
<dbReference type="FunFam" id="2.60.40.10:FF:000425">
    <property type="entry name" value="Myosin light chain kinase"/>
    <property type="match status" value="1"/>
</dbReference>
<dbReference type="PANTHER" id="PTHR47633">
    <property type="entry name" value="IMMUNOGLOBULIN"/>
    <property type="match status" value="1"/>
</dbReference>
<dbReference type="WBParaSite" id="ACOC_0000057201-mRNA-1">
    <property type="protein sequence ID" value="ACOC_0000057201-mRNA-1"/>
    <property type="gene ID" value="ACOC_0000057201"/>
</dbReference>
<evidence type="ECO:0000313" key="7">
    <source>
        <dbReference type="WBParaSite" id="ACOC_0000057201-mRNA-1"/>
    </source>
</evidence>
<dbReference type="InterPro" id="IPR007110">
    <property type="entry name" value="Ig-like_dom"/>
</dbReference>
<dbReference type="Gene3D" id="2.60.40.10">
    <property type="entry name" value="Immunoglobulins"/>
    <property type="match status" value="4"/>
</dbReference>
<evidence type="ECO:0000256" key="3">
    <source>
        <dbReference type="ARBA" id="ARBA00023319"/>
    </source>
</evidence>
<dbReference type="EMBL" id="UYYA01000060">
    <property type="protein sequence ID" value="VDM52158.1"/>
    <property type="molecule type" value="Genomic_DNA"/>
</dbReference>
<dbReference type="SMART" id="SM00408">
    <property type="entry name" value="IGc2"/>
    <property type="match status" value="4"/>
</dbReference>
<dbReference type="Pfam" id="PF07679">
    <property type="entry name" value="I-set"/>
    <property type="match status" value="4"/>
</dbReference>
<protein>
    <submittedName>
        <fullName evidence="7">Ig-like domain-containing protein</fullName>
    </submittedName>
</protein>
<dbReference type="FunFam" id="2.60.40.10:FF:000107">
    <property type="entry name" value="Myosin, light chain kinase a"/>
    <property type="match status" value="1"/>
</dbReference>
<dbReference type="OrthoDB" id="2152335at2759"/>
<sequence length="576" mass="65579">MFQGEKIWRKVSISNRQCITLSLVPQEFDFCYVRAEREVELPCTRKTRPGRDRFLTKRKDSVSMKEWLNEVLSAGRSTGEDCAPLVCEQPEDTNKVDLFREPEDKWKVMENNMYEQRRSSVSPFVDTLDKCGASYSALEDFCCKENDFLRISARTIAYLPQKDNCEYFDNYMGGKEIDKFQSRFYVYGGLPKPRQTNSTDWNRAPRFHMPLSRLRDIPEGAEMTLTCVVIGFPAPDITWLKNGKRLTREDSNMRYDDGVCTLTIPVTAVSNAAPHENDYTAPKFIEPLANQCVFEHDEIILECYVIGKPIPSVIWYKDGLKLMIEDRMLQYMDRKGYTNLNIMKAVQGDSGGYSCVAYNAIGKDFTHCRVQVVESLFGYLFAHHYEKLPPGSRELLELEVDGEPVPTVEWYHDDKLIAESRTLRTYFDGRVAILKIFEVQPDHQGCYLCKVGNRFGSAQSSAMLLVNQEAVEHVSQMPVFLDKINDITIRELGVSATFSCSIHGDPLPMVCWLHNGSAIHNHPCIRSCMTEGGSANLDIDVTTHDLCGTYTAVATNPFGWAHSSAVLKLELHDEKV</sequence>
<keyword evidence="3" id="KW-0393">Immunoglobulin domain</keyword>
<feature type="domain" description="Ig-like" evidence="4">
    <location>
        <begin position="205"/>
        <end position="280"/>
    </location>
</feature>
<dbReference type="SUPFAM" id="SSF48726">
    <property type="entry name" value="Immunoglobulin"/>
    <property type="match status" value="4"/>
</dbReference>
<dbReference type="SMART" id="SM00409">
    <property type="entry name" value="IG"/>
    <property type="match status" value="3"/>
</dbReference>
<evidence type="ECO:0000256" key="2">
    <source>
        <dbReference type="ARBA" id="ARBA00022490"/>
    </source>
</evidence>
<dbReference type="InterPro" id="IPR013783">
    <property type="entry name" value="Ig-like_fold"/>
</dbReference>
<feature type="domain" description="Ig-like" evidence="4">
    <location>
        <begin position="282"/>
        <end position="366"/>
    </location>
</feature>
<dbReference type="GO" id="GO:0045989">
    <property type="term" value="P:positive regulation of striated muscle contraction"/>
    <property type="evidence" value="ECO:0007669"/>
    <property type="project" value="UniProtKB-ARBA"/>
</dbReference>
<dbReference type="GO" id="GO:0019899">
    <property type="term" value="F:enzyme binding"/>
    <property type="evidence" value="ECO:0007669"/>
    <property type="project" value="UniProtKB-ARBA"/>
</dbReference>
<reference evidence="7" key="1">
    <citation type="submission" date="2016-04" db="UniProtKB">
        <authorList>
            <consortium name="WormBaseParasite"/>
        </authorList>
    </citation>
    <scope>IDENTIFICATION</scope>
</reference>
<dbReference type="InterPro" id="IPR003599">
    <property type="entry name" value="Ig_sub"/>
</dbReference>
<keyword evidence="6" id="KW-1185">Reference proteome</keyword>
<evidence type="ECO:0000259" key="4">
    <source>
        <dbReference type="PROSITE" id="PS50835"/>
    </source>
</evidence>
<dbReference type="OMA" id="APHENDY"/>
<dbReference type="GO" id="GO:0040017">
    <property type="term" value="P:positive regulation of locomotion"/>
    <property type="evidence" value="ECO:0007669"/>
    <property type="project" value="UniProtKB-ARBA"/>
</dbReference>
<dbReference type="GO" id="GO:0060298">
    <property type="term" value="P:positive regulation of sarcomere organization"/>
    <property type="evidence" value="ECO:0007669"/>
    <property type="project" value="UniProtKB-ARBA"/>
</dbReference>
<dbReference type="InterPro" id="IPR036179">
    <property type="entry name" value="Ig-like_dom_sf"/>
</dbReference>
<comment type="subcellular location">
    <subcellularLocation>
        <location evidence="1">Cytoplasm</location>
        <location evidence="1">Myofibril</location>
        <location evidence="1">Sarcomere</location>
        <location evidence="1">A band</location>
    </subcellularLocation>
</comment>
<proteinExistence type="predicted"/>
<dbReference type="PROSITE" id="PS50835">
    <property type="entry name" value="IG_LIKE"/>
    <property type="match status" value="4"/>
</dbReference>